<proteinExistence type="inferred from homology"/>
<evidence type="ECO:0000256" key="8">
    <source>
        <dbReference type="ARBA" id="ARBA00022840"/>
    </source>
</evidence>
<dbReference type="InterPro" id="IPR045540">
    <property type="entry name" value="YegS/DAGK_C"/>
</dbReference>
<dbReference type="SUPFAM" id="SSF111331">
    <property type="entry name" value="NAD kinase/diacylglycerol kinase-like"/>
    <property type="match status" value="1"/>
</dbReference>
<feature type="domain" description="DAGKc" evidence="13">
    <location>
        <begin position="2"/>
        <end position="139"/>
    </location>
</feature>
<keyword evidence="11" id="KW-0594">Phospholipid biosynthesis</keyword>
<dbReference type="Pfam" id="PF00781">
    <property type="entry name" value="DAGK_cat"/>
    <property type="match status" value="1"/>
</dbReference>
<dbReference type="GO" id="GO:0016301">
    <property type="term" value="F:kinase activity"/>
    <property type="evidence" value="ECO:0007669"/>
    <property type="project" value="UniProtKB-KW"/>
</dbReference>
<dbReference type="PATRIC" id="fig|1423790.3.peg.377"/>
<keyword evidence="15" id="KW-1185">Reference proteome</keyword>
<comment type="caution">
    <text evidence="14">The sequence shown here is derived from an EMBL/GenBank/DDBJ whole genome shotgun (WGS) entry which is preliminary data.</text>
</comment>
<keyword evidence="7" id="KW-0418">Kinase</keyword>
<evidence type="ECO:0000256" key="7">
    <source>
        <dbReference type="ARBA" id="ARBA00022777"/>
    </source>
</evidence>
<evidence type="ECO:0000256" key="9">
    <source>
        <dbReference type="ARBA" id="ARBA00022842"/>
    </source>
</evidence>
<dbReference type="InterPro" id="IPR005218">
    <property type="entry name" value="Diacylglycerol/lipid_kinase"/>
</dbReference>
<dbReference type="InterPro" id="IPR017438">
    <property type="entry name" value="ATP-NAD_kinase_N"/>
</dbReference>
<dbReference type="OrthoDB" id="9786026at2"/>
<dbReference type="InterPro" id="IPR001206">
    <property type="entry name" value="Diacylglycerol_kinase_cat_dom"/>
</dbReference>
<evidence type="ECO:0000256" key="5">
    <source>
        <dbReference type="ARBA" id="ARBA00022723"/>
    </source>
</evidence>
<evidence type="ECO:0000256" key="12">
    <source>
        <dbReference type="ARBA" id="ARBA00023264"/>
    </source>
</evidence>
<dbReference type="RefSeq" id="WP_009559956.1">
    <property type="nucleotide sequence ID" value="NZ_AYZN01000001.1"/>
</dbReference>
<keyword evidence="5" id="KW-0479">Metal-binding</keyword>
<sequence length="320" mass="35738">MSKKINLYILLNPIAGHGQSIKTWSKFEHLLEKEGVNYSTEVSPYPGAFISIAKEYADHAHDKDDFLVVIGGDGSLNDVLNGIKLSNYPETPIVYIPAGSGNDFARGAKISDNLHQILDALLDDPEVVSMDCGSYTGYDRNSLLSKRSYFVNNFGIGFDAFVVHASNRQRLKNALNKINVGSLIYRLNVLGALHKQDTFKVTIKADGKRYDYDNAYMVTTTNHPYFGGGVPILPSANVHDNKLSTVVVQKPNLSKFIHLFTKILSDGSQIEDPHFHFVKADEITVQTSKPEYCQVDGEDSAEKLIFKVEFKIDHFNLIKY</sequence>
<organism evidence="14 15">
    <name type="scientific">Lactobacillus pasteurii DSM 23907 = CRBIP 24.76</name>
    <dbReference type="NCBI Taxonomy" id="1423790"/>
    <lineage>
        <taxon>Bacteria</taxon>
        <taxon>Bacillati</taxon>
        <taxon>Bacillota</taxon>
        <taxon>Bacilli</taxon>
        <taxon>Lactobacillales</taxon>
        <taxon>Lactobacillaceae</taxon>
        <taxon>Lactobacillus</taxon>
    </lineage>
</organism>
<reference evidence="14 15" key="1">
    <citation type="submission" date="2012-06" db="EMBL/GenBank/DDBJ databases">
        <title>Draft Genome Sequence of Lactobacillus pasteurii CRBIP 24.76T.</title>
        <authorList>
            <person name="Cousin S."/>
            <person name="Bouchier C."/>
            <person name="Loux V."/>
            <person name="Ma L."/>
            <person name="Creno S."/>
            <person name="Bizet C."/>
            <person name="Clermont D."/>
        </authorList>
    </citation>
    <scope>NUCLEOTIDE SEQUENCE [LARGE SCALE GENOMIC DNA]</scope>
    <source>
        <strain evidence="15">CRBIP 24.76T</strain>
    </source>
</reference>
<dbReference type="InterPro" id="IPR016064">
    <property type="entry name" value="NAD/diacylglycerol_kinase_sf"/>
</dbReference>
<dbReference type="GO" id="GO:0046872">
    <property type="term" value="F:metal ion binding"/>
    <property type="evidence" value="ECO:0007669"/>
    <property type="project" value="UniProtKB-KW"/>
</dbReference>
<dbReference type="NCBIfam" id="TIGR00147">
    <property type="entry name" value="YegS/Rv2252/BmrU family lipid kinase"/>
    <property type="match status" value="1"/>
</dbReference>
<keyword evidence="3" id="KW-0444">Lipid biosynthesis</keyword>
<protein>
    <submittedName>
        <fullName evidence="14">Putative transcriptional regulator</fullName>
    </submittedName>
</protein>
<gene>
    <name evidence="14" type="ORF">BN53_04790</name>
</gene>
<dbReference type="GO" id="GO:0005886">
    <property type="term" value="C:plasma membrane"/>
    <property type="evidence" value="ECO:0007669"/>
    <property type="project" value="TreeGrafter"/>
</dbReference>
<evidence type="ECO:0000256" key="4">
    <source>
        <dbReference type="ARBA" id="ARBA00022679"/>
    </source>
</evidence>
<dbReference type="GO" id="GO:0008654">
    <property type="term" value="P:phospholipid biosynthetic process"/>
    <property type="evidence" value="ECO:0007669"/>
    <property type="project" value="UniProtKB-KW"/>
</dbReference>
<dbReference type="PROSITE" id="PS50146">
    <property type="entry name" value="DAGK"/>
    <property type="match status" value="1"/>
</dbReference>
<dbReference type="Gene3D" id="3.40.50.10330">
    <property type="entry name" value="Probable inorganic polyphosphate/atp-NAD kinase, domain 1"/>
    <property type="match status" value="1"/>
</dbReference>
<dbReference type="PANTHER" id="PTHR12358:SF106">
    <property type="entry name" value="LIPID KINASE YEGS"/>
    <property type="match status" value="1"/>
</dbReference>
<evidence type="ECO:0000256" key="6">
    <source>
        <dbReference type="ARBA" id="ARBA00022741"/>
    </source>
</evidence>
<keyword evidence="6" id="KW-0547">Nucleotide-binding</keyword>
<evidence type="ECO:0000256" key="1">
    <source>
        <dbReference type="ARBA" id="ARBA00001946"/>
    </source>
</evidence>
<evidence type="ECO:0000256" key="3">
    <source>
        <dbReference type="ARBA" id="ARBA00022516"/>
    </source>
</evidence>
<dbReference type="STRING" id="1423790.BN53_04790"/>
<dbReference type="GO" id="GO:0005524">
    <property type="term" value="F:ATP binding"/>
    <property type="evidence" value="ECO:0007669"/>
    <property type="project" value="UniProtKB-KW"/>
</dbReference>
<dbReference type="Gene3D" id="2.60.200.40">
    <property type="match status" value="1"/>
</dbReference>
<keyword evidence="4" id="KW-0808">Transferase</keyword>
<accession>I7KLI0</accession>
<dbReference type="InterPro" id="IPR050187">
    <property type="entry name" value="Lipid_Phosphate_FormReg"/>
</dbReference>
<evidence type="ECO:0000256" key="2">
    <source>
        <dbReference type="ARBA" id="ARBA00005983"/>
    </source>
</evidence>
<dbReference type="AlphaFoldDB" id="I7KLI0"/>
<keyword evidence="12" id="KW-1208">Phospholipid metabolism</keyword>
<evidence type="ECO:0000313" key="14">
    <source>
        <dbReference type="EMBL" id="CCI85404.1"/>
    </source>
</evidence>
<dbReference type="eggNOG" id="COG1597">
    <property type="taxonomic scope" value="Bacteria"/>
</dbReference>
<evidence type="ECO:0000259" key="13">
    <source>
        <dbReference type="PROSITE" id="PS50146"/>
    </source>
</evidence>
<dbReference type="PANTHER" id="PTHR12358">
    <property type="entry name" value="SPHINGOSINE KINASE"/>
    <property type="match status" value="1"/>
</dbReference>
<comment type="cofactor">
    <cofactor evidence="1">
        <name>Mg(2+)</name>
        <dbReference type="ChEBI" id="CHEBI:18420"/>
    </cofactor>
</comment>
<keyword evidence="8" id="KW-0067">ATP-binding</keyword>
<dbReference type="SMART" id="SM00046">
    <property type="entry name" value="DAGKc"/>
    <property type="match status" value="1"/>
</dbReference>
<evidence type="ECO:0000313" key="15">
    <source>
        <dbReference type="Proteomes" id="UP000009311"/>
    </source>
</evidence>
<dbReference type="EMBL" id="CAKD01000021">
    <property type="protein sequence ID" value="CCI85404.1"/>
    <property type="molecule type" value="Genomic_DNA"/>
</dbReference>
<evidence type="ECO:0000256" key="11">
    <source>
        <dbReference type="ARBA" id="ARBA00023209"/>
    </source>
</evidence>
<comment type="similarity">
    <text evidence="2">Belongs to the diacylglycerol/lipid kinase family.</text>
</comment>
<dbReference type="Pfam" id="PF19279">
    <property type="entry name" value="YegS_C"/>
    <property type="match status" value="1"/>
</dbReference>
<dbReference type="Proteomes" id="UP000009311">
    <property type="component" value="Unassembled WGS sequence"/>
</dbReference>
<evidence type="ECO:0000256" key="10">
    <source>
        <dbReference type="ARBA" id="ARBA00023098"/>
    </source>
</evidence>
<name>I7KLI0_9LACO</name>
<keyword evidence="9" id="KW-0460">Magnesium</keyword>
<keyword evidence="10" id="KW-0443">Lipid metabolism</keyword>